<gene>
    <name evidence="2" type="ORF">CC78DRAFT_566714</name>
</gene>
<proteinExistence type="predicted"/>
<comment type="caution">
    <text evidence="2">The sequence shown here is derived from an EMBL/GenBank/DDBJ whole genome shotgun (WGS) entry which is preliminary data.</text>
</comment>
<evidence type="ECO:0000313" key="3">
    <source>
        <dbReference type="Proteomes" id="UP000800093"/>
    </source>
</evidence>
<dbReference type="EMBL" id="ML986596">
    <property type="protein sequence ID" value="KAF2266644.1"/>
    <property type="molecule type" value="Genomic_DNA"/>
</dbReference>
<organism evidence="2 3">
    <name type="scientific">Lojkania enalia</name>
    <dbReference type="NCBI Taxonomy" id="147567"/>
    <lineage>
        <taxon>Eukaryota</taxon>
        <taxon>Fungi</taxon>
        <taxon>Dikarya</taxon>
        <taxon>Ascomycota</taxon>
        <taxon>Pezizomycotina</taxon>
        <taxon>Dothideomycetes</taxon>
        <taxon>Pleosporomycetidae</taxon>
        <taxon>Pleosporales</taxon>
        <taxon>Pleosporales incertae sedis</taxon>
        <taxon>Lojkania</taxon>
    </lineage>
</organism>
<accession>A0A9P4KI22</accession>
<feature type="compositionally biased region" description="Polar residues" evidence="1">
    <location>
        <begin position="41"/>
        <end position="52"/>
    </location>
</feature>
<feature type="compositionally biased region" description="Polar residues" evidence="1">
    <location>
        <begin position="99"/>
        <end position="111"/>
    </location>
</feature>
<dbReference type="Proteomes" id="UP000800093">
    <property type="component" value="Unassembled WGS sequence"/>
</dbReference>
<evidence type="ECO:0008006" key="4">
    <source>
        <dbReference type="Google" id="ProtNLM"/>
    </source>
</evidence>
<reference evidence="3" key="1">
    <citation type="journal article" date="2020" name="Stud. Mycol.">
        <title>101 Dothideomycetes genomes: A test case for predicting lifestyles and emergence of pathogens.</title>
        <authorList>
            <person name="Haridas S."/>
            <person name="Albert R."/>
            <person name="Binder M."/>
            <person name="Bloem J."/>
            <person name="LaButti K."/>
            <person name="Salamov A."/>
            <person name="Andreopoulos B."/>
            <person name="Baker S."/>
            <person name="Barry K."/>
            <person name="Bills G."/>
            <person name="Bluhm B."/>
            <person name="Cannon C."/>
            <person name="Castanera R."/>
            <person name="Culley D."/>
            <person name="Daum C."/>
            <person name="Ezra D."/>
            <person name="Gonzalez J."/>
            <person name="Henrissat B."/>
            <person name="Kuo A."/>
            <person name="Liang C."/>
            <person name="Lipzen A."/>
            <person name="Lutzoni F."/>
            <person name="Magnuson J."/>
            <person name="Mondo S."/>
            <person name="Nolan M."/>
            <person name="Ohm R."/>
            <person name="Pangilinan J."/>
            <person name="Park H.-J."/>
            <person name="Ramirez L."/>
            <person name="Alfaro M."/>
            <person name="Sun H."/>
            <person name="Tritt A."/>
            <person name="Yoshinaga Y."/>
            <person name="Zwiers L.-H."/>
            <person name="Turgeon B."/>
            <person name="Goodwin S."/>
            <person name="Spatafora J."/>
            <person name="Crous P."/>
            <person name="Grigoriev I."/>
        </authorList>
    </citation>
    <scope>NUCLEOTIDE SEQUENCE [LARGE SCALE GENOMIC DNA]</scope>
    <source>
        <strain evidence="3">CBS 304.66</strain>
    </source>
</reference>
<sequence length="446" mass="50826">MVNSKNVAFKVDKQSPARWPPPQPYSTVINCRKPGSKRASKQAQGIRSQQVPLTKVPGISLGERKRVWEDEDAEDDERSPSPSKKVLRSGIDAPIFSPTAASRTHPSSTKPTRLRRGKPLSKGIDLDSWFTILRFSDPAQLLEMRTKIASCYRFLRDNPTLWKHSRNYYYGETLPDPPSELTEFQYAHLRHGHGCMSCGTTATRKTYWAFLRRWCKNCLQAKVIREPEARALLKGSNGEDISFIQKCLPAGIFDSWGNFVGVGPAHTHSLKTVYLLSDVENLVAEFIRESRENYVSWHAEMRTWISNKSKTVEERREFARKMELWEDMTRTTKSYNYQEKKDARKLYYIEKAGKLDPPINAKLVEHCPSFKRAIAIPKEPSMNSWLQLKPKLEKEAFEIARGLTSGVRQESPFLGGIISPLPLLTDVSTPPMQSVTGLCTPNTEYC</sequence>
<evidence type="ECO:0000313" key="2">
    <source>
        <dbReference type="EMBL" id="KAF2266644.1"/>
    </source>
</evidence>
<dbReference type="AlphaFoldDB" id="A0A9P4KI22"/>
<keyword evidence="3" id="KW-1185">Reference proteome</keyword>
<evidence type="ECO:0000256" key="1">
    <source>
        <dbReference type="SAM" id="MobiDB-lite"/>
    </source>
</evidence>
<dbReference type="OrthoDB" id="2322499at2759"/>
<name>A0A9P4KI22_9PLEO</name>
<feature type="region of interest" description="Disordered" evidence="1">
    <location>
        <begin position="1"/>
        <end position="119"/>
    </location>
</feature>
<protein>
    <recommendedName>
        <fullName evidence="4">F-box domain-containing protein</fullName>
    </recommendedName>
</protein>